<sequence length="409" mass="43667">MLEELISISTLMICTLLATSVIGIFLFQLWLTDRRHAAAAYWCLSMWAGTLCTALLALRSVGPPLLTTGLGNALAALAYALMWAGFRVFDRLPVRRWVIAAGPLLWAVAYLGVPVVAEDVNARIIVTSAIIPVYSLWMGVDMWRGRRVEPLPTRAIAAVFFITHGIIYSLRIPAAILSPAPLGHGTAYSAWFALFSLEVFAHTILAAVAILVLIKERGEALYRQAARTDALTGIANRGSFIEDIAPHLDGRGKGTLMLFDIDRFKSVNDTYGHVAGDAVLKAFSACISARLEPGMLFCRFGGEEFALFAPGCDIGRAAGVAEDLRRAVGETIVFFQGRRIAVSVSIGLADVATFGADFDRLHSAADDALYAAKAAGRNRAVTATPSSGLSGLVERMRGVAAPPSASVAG</sequence>
<feature type="transmembrane region" description="Helical" evidence="3">
    <location>
        <begin position="97"/>
        <end position="117"/>
    </location>
</feature>
<feature type="transmembrane region" description="Helical" evidence="3">
    <location>
        <begin position="6"/>
        <end position="27"/>
    </location>
</feature>
<protein>
    <recommendedName>
        <fullName evidence="1">diguanylate cyclase</fullName>
        <ecNumber evidence="1">2.7.7.65</ecNumber>
    </recommendedName>
</protein>
<dbReference type="NCBIfam" id="TIGR00254">
    <property type="entry name" value="GGDEF"/>
    <property type="match status" value="1"/>
</dbReference>
<dbReference type="PROSITE" id="PS50887">
    <property type="entry name" value="GGDEF"/>
    <property type="match status" value="1"/>
</dbReference>
<proteinExistence type="predicted"/>
<feature type="transmembrane region" description="Helical" evidence="3">
    <location>
        <begin position="123"/>
        <end position="143"/>
    </location>
</feature>
<dbReference type="InterPro" id="IPR029787">
    <property type="entry name" value="Nucleotide_cyclase"/>
</dbReference>
<reference evidence="6" key="1">
    <citation type="journal article" date="2019" name="Int. J. Syst. Evol. Microbiol.">
        <title>The Global Catalogue of Microorganisms (GCM) 10K type strain sequencing project: providing services to taxonomists for standard genome sequencing and annotation.</title>
        <authorList>
            <consortium name="The Broad Institute Genomics Platform"/>
            <consortium name="The Broad Institute Genome Sequencing Center for Infectious Disease"/>
            <person name="Wu L."/>
            <person name="Ma J."/>
        </authorList>
    </citation>
    <scope>NUCLEOTIDE SEQUENCE [LARGE SCALE GENOMIC DNA]</scope>
    <source>
        <strain evidence="6">KCTC 52677</strain>
    </source>
</reference>
<evidence type="ECO:0000256" key="3">
    <source>
        <dbReference type="SAM" id="Phobius"/>
    </source>
</evidence>
<feature type="transmembrane region" description="Helical" evidence="3">
    <location>
        <begin position="64"/>
        <end position="85"/>
    </location>
</feature>
<comment type="caution">
    <text evidence="5">The sequence shown here is derived from an EMBL/GenBank/DDBJ whole genome shotgun (WGS) entry which is preliminary data.</text>
</comment>
<evidence type="ECO:0000259" key="4">
    <source>
        <dbReference type="PROSITE" id="PS50887"/>
    </source>
</evidence>
<dbReference type="Proteomes" id="UP001595377">
    <property type="component" value="Unassembled WGS sequence"/>
</dbReference>
<gene>
    <name evidence="5" type="ORF">ACFOHH_07310</name>
</gene>
<dbReference type="EC" id="2.7.7.65" evidence="1"/>
<dbReference type="Gene3D" id="3.30.70.270">
    <property type="match status" value="1"/>
</dbReference>
<dbReference type="InterPro" id="IPR000160">
    <property type="entry name" value="GGDEF_dom"/>
</dbReference>
<dbReference type="InterPro" id="IPR050469">
    <property type="entry name" value="Diguanylate_Cyclase"/>
</dbReference>
<keyword evidence="3" id="KW-0812">Transmembrane</keyword>
<evidence type="ECO:0000256" key="2">
    <source>
        <dbReference type="ARBA" id="ARBA00034247"/>
    </source>
</evidence>
<dbReference type="PANTHER" id="PTHR45138:SF9">
    <property type="entry name" value="DIGUANYLATE CYCLASE DGCM-RELATED"/>
    <property type="match status" value="1"/>
</dbReference>
<evidence type="ECO:0000256" key="1">
    <source>
        <dbReference type="ARBA" id="ARBA00012528"/>
    </source>
</evidence>
<accession>A0ABV7DEG0</accession>
<dbReference type="Pfam" id="PF00990">
    <property type="entry name" value="GGDEF"/>
    <property type="match status" value="1"/>
</dbReference>
<dbReference type="RefSeq" id="WP_257314367.1">
    <property type="nucleotide sequence ID" value="NZ_JANFDG010000006.1"/>
</dbReference>
<feature type="transmembrane region" description="Helical" evidence="3">
    <location>
        <begin position="155"/>
        <end position="176"/>
    </location>
</feature>
<feature type="domain" description="GGDEF" evidence="4">
    <location>
        <begin position="252"/>
        <end position="385"/>
    </location>
</feature>
<dbReference type="PANTHER" id="PTHR45138">
    <property type="entry name" value="REGULATORY COMPONENTS OF SENSORY TRANSDUCTION SYSTEM"/>
    <property type="match status" value="1"/>
</dbReference>
<feature type="transmembrane region" description="Helical" evidence="3">
    <location>
        <begin position="39"/>
        <end position="58"/>
    </location>
</feature>
<organism evidence="5 6">
    <name type="scientific">Shinella pollutisoli</name>
    <dbReference type="NCBI Taxonomy" id="2250594"/>
    <lineage>
        <taxon>Bacteria</taxon>
        <taxon>Pseudomonadati</taxon>
        <taxon>Pseudomonadota</taxon>
        <taxon>Alphaproteobacteria</taxon>
        <taxon>Hyphomicrobiales</taxon>
        <taxon>Rhizobiaceae</taxon>
        <taxon>Shinella</taxon>
    </lineage>
</organism>
<dbReference type="EMBL" id="JBHRSP010000012">
    <property type="protein sequence ID" value="MFC3072903.1"/>
    <property type="molecule type" value="Genomic_DNA"/>
</dbReference>
<evidence type="ECO:0000313" key="6">
    <source>
        <dbReference type="Proteomes" id="UP001595377"/>
    </source>
</evidence>
<dbReference type="InterPro" id="IPR043128">
    <property type="entry name" value="Rev_trsase/Diguanyl_cyclase"/>
</dbReference>
<keyword evidence="6" id="KW-1185">Reference proteome</keyword>
<comment type="catalytic activity">
    <reaction evidence="2">
        <text>2 GTP = 3',3'-c-di-GMP + 2 diphosphate</text>
        <dbReference type="Rhea" id="RHEA:24898"/>
        <dbReference type="ChEBI" id="CHEBI:33019"/>
        <dbReference type="ChEBI" id="CHEBI:37565"/>
        <dbReference type="ChEBI" id="CHEBI:58805"/>
        <dbReference type="EC" id="2.7.7.65"/>
    </reaction>
</comment>
<evidence type="ECO:0000313" key="5">
    <source>
        <dbReference type="EMBL" id="MFC3072903.1"/>
    </source>
</evidence>
<dbReference type="SUPFAM" id="SSF55073">
    <property type="entry name" value="Nucleotide cyclase"/>
    <property type="match status" value="1"/>
</dbReference>
<name>A0ABV7DEG0_9HYPH</name>
<feature type="transmembrane region" description="Helical" evidence="3">
    <location>
        <begin position="188"/>
        <end position="214"/>
    </location>
</feature>
<keyword evidence="3" id="KW-1133">Transmembrane helix</keyword>
<dbReference type="CDD" id="cd01949">
    <property type="entry name" value="GGDEF"/>
    <property type="match status" value="1"/>
</dbReference>
<keyword evidence="3" id="KW-0472">Membrane</keyword>
<dbReference type="SMART" id="SM00267">
    <property type="entry name" value="GGDEF"/>
    <property type="match status" value="1"/>
</dbReference>